<dbReference type="Proteomes" id="UP000467700">
    <property type="component" value="Unassembled WGS sequence"/>
</dbReference>
<name>A0A8S0WPZ4_CYCAE</name>
<sequence length="412" mass="46101">MVMYPFPALHHATSTQPAIDNHAHPILSASFRSNLPFEGVFSEADGEALTRDAIHTLAGRRATKQLAKLYGLNDGTSWEEVKRHRDGINWEDLCLLCFEKAGIETVLVDDGLGGSGEWAERYKSLGRFMRGDAKRIVRVEVEAEGLLKDILGPYISPGAHGSLKSGHVVRLFETKLTSILSQNASDQDVVGFKSIVCYRTGVDVSLSSSMQEKEDALSEVLDVYRRTGMIRLAHKPLNDTVVRIALGVAGDYEIPVQFHTGLGDSDIRLTKSSPAHLQGIIEAFPKTTFVILHAAYPYTRDAGYLTAMYSNVYLDFGEVFPFVSAEGQRNVLRQVLELSPTNKIMWSSDGHWWPESYYLGAQQAREALYEVLAESVRRGELTEEEAVEVVQNALYRTAERVYRLQEREEMRL</sequence>
<dbReference type="GO" id="GO:0016787">
    <property type="term" value="F:hydrolase activity"/>
    <property type="evidence" value="ECO:0007669"/>
    <property type="project" value="InterPro"/>
</dbReference>
<gene>
    <name evidence="2" type="ORF">AAE3_LOCUS4795</name>
</gene>
<dbReference type="SUPFAM" id="SSF51556">
    <property type="entry name" value="Metallo-dependent hydrolases"/>
    <property type="match status" value="1"/>
</dbReference>
<dbReference type="InterPro" id="IPR032466">
    <property type="entry name" value="Metal_Hydrolase"/>
</dbReference>
<dbReference type="Gene3D" id="3.20.20.140">
    <property type="entry name" value="Metal-dependent hydrolases"/>
    <property type="match status" value="1"/>
</dbReference>
<feature type="domain" description="Amidohydrolase-related" evidence="1">
    <location>
        <begin position="243"/>
        <end position="404"/>
    </location>
</feature>
<evidence type="ECO:0000313" key="3">
    <source>
        <dbReference type="Proteomes" id="UP000467700"/>
    </source>
</evidence>
<accession>A0A8S0WPZ4</accession>
<comment type="caution">
    <text evidence="2">The sequence shown here is derived from an EMBL/GenBank/DDBJ whole genome shotgun (WGS) entry which is preliminary data.</text>
</comment>
<protein>
    <recommendedName>
        <fullName evidence="1">Amidohydrolase-related domain-containing protein</fullName>
    </recommendedName>
</protein>
<dbReference type="PANTHER" id="PTHR43383:SF2">
    <property type="entry name" value="AMIDOHYDROLASE 2 FAMILY PROTEIN"/>
    <property type="match status" value="1"/>
</dbReference>
<dbReference type="OrthoDB" id="3364440at2759"/>
<keyword evidence="3" id="KW-1185">Reference proteome</keyword>
<reference evidence="2 3" key="1">
    <citation type="submission" date="2020-01" db="EMBL/GenBank/DDBJ databases">
        <authorList>
            <person name="Gupta K D."/>
        </authorList>
    </citation>
    <scope>NUCLEOTIDE SEQUENCE [LARGE SCALE GENOMIC DNA]</scope>
</reference>
<evidence type="ECO:0000313" key="2">
    <source>
        <dbReference type="EMBL" id="CAA7262582.1"/>
    </source>
</evidence>
<dbReference type="AlphaFoldDB" id="A0A8S0WPZ4"/>
<dbReference type="PANTHER" id="PTHR43383">
    <property type="entry name" value="NODULIN 6"/>
    <property type="match status" value="1"/>
</dbReference>
<dbReference type="Pfam" id="PF04909">
    <property type="entry name" value="Amidohydro_2"/>
    <property type="match status" value="1"/>
</dbReference>
<evidence type="ECO:0000259" key="1">
    <source>
        <dbReference type="Pfam" id="PF04909"/>
    </source>
</evidence>
<dbReference type="InterPro" id="IPR006680">
    <property type="entry name" value="Amidohydro-rel"/>
</dbReference>
<proteinExistence type="predicted"/>
<dbReference type="EMBL" id="CACVBS010000036">
    <property type="protein sequence ID" value="CAA7262582.1"/>
    <property type="molecule type" value="Genomic_DNA"/>
</dbReference>
<organism evidence="2 3">
    <name type="scientific">Cyclocybe aegerita</name>
    <name type="common">Black poplar mushroom</name>
    <name type="synonym">Agrocybe aegerita</name>
    <dbReference type="NCBI Taxonomy" id="1973307"/>
    <lineage>
        <taxon>Eukaryota</taxon>
        <taxon>Fungi</taxon>
        <taxon>Dikarya</taxon>
        <taxon>Basidiomycota</taxon>
        <taxon>Agaricomycotina</taxon>
        <taxon>Agaricomycetes</taxon>
        <taxon>Agaricomycetidae</taxon>
        <taxon>Agaricales</taxon>
        <taxon>Agaricineae</taxon>
        <taxon>Bolbitiaceae</taxon>
        <taxon>Cyclocybe</taxon>
    </lineage>
</organism>